<dbReference type="AlphaFoldDB" id="A0AAF3EEZ9"/>
<feature type="chain" id="PRO_5042141132" evidence="1">
    <location>
        <begin position="18"/>
        <end position="102"/>
    </location>
</feature>
<keyword evidence="1" id="KW-0732">Signal</keyword>
<reference evidence="3" key="1">
    <citation type="submission" date="2024-02" db="UniProtKB">
        <authorList>
            <consortium name="WormBaseParasite"/>
        </authorList>
    </citation>
    <scope>IDENTIFICATION</scope>
</reference>
<evidence type="ECO:0000313" key="3">
    <source>
        <dbReference type="WBParaSite" id="MBELARI_LOCUS12552"/>
    </source>
</evidence>
<dbReference type="Proteomes" id="UP000887575">
    <property type="component" value="Unassembled WGS sequence"/>
</dbReference>
<dbReference type="InterPro" id="IPR020376">
    <property type="entry name" value="Uncharacterised_F46C5.1"/>
</dbReference>
<evidence type="ECO:0000313" key="2">
    <source>
        <dbReference type="Proteomes" id="UP000887575"/>
    </source>
</evidence>
<protein>
    <submittedName>
        <fullName evidence="3">Uncharacterized protein</fullName>
    </submittedName>
</protein>
<dbReference type="Pfam" id="PF17351">
    <property type="entry name" value="DUF5380"/>
    <property type="match status" value="1"/>
</dbReference>
<evidence type="ECO:0000256" key="1">
    <source>
        <dbReference type="SAM" id="SignalP"/>
    </source>
</evidence>
<sequence length="102" mass="12006">MNPIKFTIFCFFISVMATSPLDNIYKNLARKQNQVRMQQLMEFIHKNVPEGLEAPNPKIAEFETFKSNKMYNFVDDGQGHLQFRQFRRLRLGDILSRHQAGI</sequence>
<keyword evidence="2" id="KW-1185">Reference proteome</keyword>
<name>A0AAF3EEZ9_9BILA</name>
<feature type="signal peptide" evidence="1">
    <location>
        <begin position="1"/>
        <end position="17"/>
    </location>
</feature>
<proteinExistence type="predicted"/>
<organism evidence="2 3">
    <name type="scientific">Mesorhabditis belari</name>
    <dbReference type="NCBI Taxonomy" id="2138241"/>
    <lineage>
        <taxon>Eukaryota</taxon>
        <taxon>Metazoa</taxon>
        <taxon>Ecdysozoa</taxon>
        <taxon>Nematoda</taxon>
        <taxon>Chromadorea</taxon>
        <taxon>Rhabditida</taxon>
        <taxon>Rhabditina</taxon>
        <taxon>Rhabditomorpha</taxon>
        <taxon>Rhabditoidea</taxon>
        <taxon>Rhabditidae</taxon>
        <taxon>Mesorhabditinae</taxon>
        <taxon>Mesorhabditis</taxon>
    </lineage>
</organism>
<dbReference type="WBParaSite" id="MBELARI_LOCUS12552">
    <property type="protein sequence ID" value="MBELARI_LOCUS12552"/>
    <property type="gene ID" value="MBELARI_LOCUS12552"/>
</dbReference>
<accession>A0AAF3EEZ9</accession>